<keyword evidence="9" id="KW-0067">ATP-binding</keyword>
<dbReference type="Pfam" id="PF00560">
    <property type="entry name" value="LRR_1"/>
    <property type="match status" value="3"/>
</dbReference>
<keyword evidence="8" id="KW-0325">Glycoprotein</keyword>
<keyword evidence="4" id="KW-0732">Signal</keyword>
<feature type="domain" description="Protein kinase" evidence="10">
    <location>
        <begin position="207"/>
        <end position="531"/>
    </location>
</feature>
<comment type="subcellular location">
    <subcellularLocation>
        <location evidence="1">Cell membrane</location>
        <topology evidence="1">Single-pass membrane protein</topology>
    </subcellularLocation>
</comment>
<dbReference type="InterPro" id="IPR000719">
    <property type="entry name" value="Prot_kinase_dom"/>
</dbReference>
<evidence type="ECO:0000313" key="11">
    <source>
        <dbReference type="EMBL" id="CAD6239762.1"/>
    </source>
</evidence>
<dbReference type="Gene3D" id="3.80.10.10">
    <property type="entry name" value="Ribonuclease Inhibitor"/>
    <property type="match status" value="1"/>
</dbReference>
<name>A0A811PAJ5_9POAL</name>
<dbReference type="InterPro" id="IPR032675">
    <property type="entry name" value="LRR_dom_sf"/>
</dbReference>
<dbReference type="PROSITE" id="PS50011">
    <property type="entry name" value="PROTEIN_KINASE_DOM"/>
    <property type="match status" value="1"/>
</dbReference>
<gene>
    <name evidence="11" type="ORF">NCGR_LOCUS26622</name>
</gene>
<evidence type="ECO:0000256" key="4">
    <source>
        <dbReference type="ARBA" id="ARBA00022729"/>
    </source>
</evidence>
<evidence type="ECO:0000256" key="8">
    <source>
        <dbReference type="ARBA" id="ARBA00023180"/>
    </source>
</evidence>
<sequence>MSSLYFLDLGENQLEETIPHEIGSIGGLRILSLHANSLSGVLPQSLGILKGLVRLDLSHNKLETNDRNLTRLTELLLYNSYLEGPIPSCLGNLKNLFRLDLTTNRLNGSIPREVFELPALSVYLDLSYNSLSGQLPTEVGSLANLNGLYLSENQLSGNIPHSIENCKSLEWLLLDQNSFEGTLPQSLENLKGLGVLNNLTSLSKLDVSFNNLQGEVPKGGVFGNEMNLSIDGNDKLCGGTPQLHLPPCYMFASEKKKRHLSKSLTITLISFSALVFSDSVVSLIQLINKKLRERQKSQIIFTTDEQYERVSYHALSNGTNGFSKANLVGQGSYGMVYKCTLRDQGTTVAVKVFNTKQSRTARSFVAECEALQRVCHRCLIKIITCCSSITHQGEEFKALVFEFMPNEDMSARVGDFGISRILPQSANRTQQNSTSTTGIRGTIIGYIAPEYGEGSFVSTQGDVYSLGILLLEMFTGRSPTDQMFNANNRTTRSRIQNCLVSVVALGISCSKKQPRERIPIQDAAIEMHAIRGDHLPEITEDVYEASVLEFFITHVRKLIGLSKVRRGRSPQRSLGAIQPSNLAASRSEGLICAAALWTIWKTRNDVVFNKKVMSSPAAIIRKTLMLIKTWHRLVKAKLSPMADEMINVMATSAY</sequence>
<evidence type="ECO:0000256" key="9">
    <source>
        <dbReference type="PROSITE-ProRule" id="PRU10141"/>
    </source>
</evidence>
<evidence type="ECO:0000256" key="6">
    <source>
        <dbReference type="ARBA" id="ARBA00022989"/>
    </source>
</evidence>
<feature type="binding site" evidence="9">
    <location>
        <position position="351"/>
    </location>
    <ligand>
        <name>ATP</name>
        <dbReference type="ChEBI" id="CHEBI:30616"/>
    </ligand>
</feature>
<dbReference type="InterPro" id="IPR001611">
    <property type="entry name" value="Leu-rich_rpt"/>
</dbReference>
<reference evidence="11" key="1">
    <citation type="submission" date="2020-10" db="EMBL/GenBank/DDBJ databases">
        <authorList>
            <person name="Han B."/>
            <person name="Lu T."/>
            <person name="Zhao Q."/>
            <person name="Huang X."/>
            <person name="Zhao Y."/>
        </authorList>
    </citation>
    <scope>NUCLEOTIDE SEQUENCE</scope>
</reference>
<dbReference type="Proteomes" id="UP000604825">
    <property type="component" value="Unassembled WGS sequence"/>
</dbReference>
<evidence type="ECO:0000256" key="1">
    <source>
        <dbReference type="ARBA" id="ARBA00004162"/>
    </source>
</evidence>
<evidence type="ECO:0000259" key="10">
    <source>
        <dbReference type="PROSITE" id="PS50011"/>
    </source>
</evidence>
<dbReference type="InterPro" id="IPR051809">
    <property type="entry name" value="Plant_receptor-like_S/T_kinase"/>
</dbReference>
<keyword evidence="3" id="KW-0812">Transmembrane</keyword>
<dbReference type="GO" id="GO:0005524">
    <property type="term" value="F:ATP binding"/>
    <property type="evidence" value="ECO:0007669"/>
    <property type="project" value="UniProtKB-UniRule"/>
</dbReference>
<evidence type="ECO:0000256" key="5">
    <source>
        <dbReference type="ARBA" id="ARBA00022737"/>
    </source>
</evidence>
<protein>
    <recommendedName>
        <fullName evidence="10">Protein kinase domain-containing protein</fullName>
    </recommendedName>
</protein>
<dbReference type="FunFam" id="3.80.10.10:FF:000041">
    <property type="entry name" value="LRR receptor-like serine/threonine-protein kinase ERECTA"/>
    <property type="match status" value="1"/>
</dbReference>
<dbReference type="SMART" id="SM00369">
    <property type="entry name" value="LRR_TYP"/>
    <property type="match status" value="5"/>
</dbReference>
<organism evidence="11 12">
    <name type="scientific">Miscanthus lutarioriparius</name>
    <dbReference type="NCBI Taxonomy" id="422564"/>
    <lineage>
        <taxon>Eukaryota</taxon>
        <taxon>Viridiplantae</taxon>
        <taxon>Streptophyta</taxon>
        <taxon>Embryophyta</taxon>
        <taxon>Tracheophyta</taxon>
        <taxon>Spermatophyta</taxon>
        <taxon>Magnoliopsida</taxon>
        <taxon>Liliopsida</taxon>
        <taxon>Poales</taxon>
        <taxon>Poaceae</taxon>
        <taxon>PACMAD clade</taxon>
        <taxon>Panicoideae</taxon>
        <taxon>Andropogonodae</taxon>
        <taxon>Andropogoneae</taxon>
        <taxon>Saccharinae</taxon>
        <taxon>Miscanthus</taxon>
    </lineage>
</organism>
<dbReference type="SUPFAM" id="SSF52058">
    <property type="entry name" value="L domain-like"/>
    <property type="match status" value="1"/>
</dbReference>
<comment type="caution">
    <text evidence="11">The sequence shown here is derived from an EMBL/GenBank/DDBJ whole genome shotgun (WGS) entry which is preliminary data.</text>
</comment>
<keyword evidence="6" id="KW-1133">Transmembrane helix</keyword>
<keyword evidence="7" id="KW-0472">Membrane</keyword>
<dbReference type="SUPFAM" id="SSF56112">
    <property type="entry name" value="Protein kinase-like (PK-like)"/>
    <property type="match status" value="1"/>
</dbReference>
<dbReference type="Pfam" id="PF00069">
    <property type="entry name" value="Pkinase"/>
    <property type="match status" value="1"/>
</dbReference>
<dbReference type="OrthoDB" id="773329at2759"/>
<dbReference type="AlphaFoldDB" id="A0A811PAJ5"/>
<keyword evidence="9" id="KW-0547">Nucleotide-binding</keyword>
<keyword evidence="5" id="KW-0677">Repeat</keyword>
<dbReference type="PANTHER" id="PTHR27008">
    <property type="entry name" value="OS04G0122200 PROTEIN"/>
    <property type="match status" value="1"/>
</dbReference>
<dbReference type="PROSITE" id="PS00107">
    <property type="entry name" value="PROTEIN_KINASE_ATP"/>
    <property type="match status" value="1"/>
</dbReference>
<dbReference type="GO" id="GO:0005886">
    <property type="term" value="C:plasma membrane"/>
    <property type="evidence" value="ECO:0007669"/>
    <property type="project" value="UniProtKB-SubCell"/>
</dbReference>
<dbReference type="PANTHER" id="PTHR27008:SF376">
    <property type="entry name" value="OS01G0152000 PROTEIN"/>
    <property type="match status" value="1"/>
</dbReference>
<dbReference type="InterPro" id="IPR017441">
    <property type="entry name" value="Protein_kinase_ATP_BS"/>
</dbReference>
<dbReference type="Gene3D" id="3.30.200.20">
    <property type="entry name" value="Phosphorylase Kinase, domain 1"/>
    <property type="match status" value="1"/>
</dbReference>
<evidence type="ECO:0000256" key="3">
    <source>
        <dbReference type="ARBA" id="ARBA00022692"/>
    </source>
</evidence>
<keyword evidence="12" id="KW-1185">Reference proteome</keyword>
<evidence type="ECO:0000313" key="12">
    <source>
        <dbReference type="Proteomes" id="UP000604825"/>
    </source>
</evidence>
<keyword evidence="2" id="KW-0433">Leucine-rich repeat</keyword>
<dbReference type="InterPro" id="IPR011009">
    <property type="entry name" value="Kinase-like_dom_sf"/>
</dbReference>
<accession>A0A811PAJ5</accession>
<dbReference type="EMBL" id="CAJGYO010000006">
    <property type="protein sequence ID" value="CAD6239762.1"/>
    <property type="molecule type" value="Genomic_DNA"/>
</dbReference>
<dbReference type="FunFam" id="3.30.200.20:FF:000432">
    <property type="entry name" value="LRR receptor-like serine/threonine-protein kinase EFR"/>
    <property type="match status" value="1"/>
</dbReference>
<dbReference type="Gene3D" id="1.10.510.10">
    <property type="entry name" value="Transferase(Phosphotransferase) domain 1"/>
    <property type="match status" value="1"/>
</dbReference>
<proteinExistence type="predicted"/>
<dbReference type="GO" id="GO:0004672">
    <property type="term" value="F:protein kinase activity"/>
    <property type="evidence" value="ECO:0007669"/>
    <property type="project" value="InterPro"/>
</dbReference>
<evidence type="ECO:0000256" key="7">
    <source>
        <dbReference type="ARBA" id="ARBA00023136"/>
    </source>
</evidence>
<evidence type="ECO:0000256" key="2">
    <source>
        <dbReference type="ARBA" id="ARBA00022614"/>
    </source>
</evidence>
<dbReference type="InterPro" id="IPR003591">
    <property type="entry name" value="Leu-rich_rpt_typical-subtyp"/>
</dbReference>